<reference evidence="2" key="1">
    <citation type="submission" date="2009-10" db="EMBL/GenBank/DDBJ databases">
        <title>Diversity of trophic interactions inside an arsenic-rich microbial ecosystem.</title>
        <authorList>
            <person name="Bertin P.N."/>
            <person name="Heinrich-Salmeron A."/>
            <person name="Pelletier E."/>
            <person name="Goulhen-Chollet F."/>
            <person name="Arsene-Ploetze F."/>
            <person name="Gallien S."/>
            <person name="Calteau A."/>
            <person name="Vallenet D."/>
            <person name="Casiot C."/>
            <person name="Chane-Woon-Ming B."/>
            <person name="Giloteaux L."/>
            <person name="Barakat M."/>
            <person name="Bonnefoy V."/>
            <person name="Bruneel O."/>
            <person name="Chandler M."/>
            <person name="Cleiss J."/>
            <person name="Duran R."/>
            <person name="Elbaz-Poulichet F."/>
            <person name="Fonknechten N."/>
            <person name="Lauga B."/>
            <person name="Mornico D."/>
            <person name="Ortet P."/>
            <person name="Schaeffer C."/>
            <person name="Siguier P."/>
            <person name="Alexander Thil Smith A."/>
            <person name="Van Dorsselaer A."/>
            <person name="Weissenbach J."/>
            <person name="Medigue C."/>
            <person name="Le Paslier D."/>
        </authorList>
    </citation>
    <scope>NUCLEOTIDE SEQUENCE</scope>
</reference>
<dbReference type="EMBL" id="CABN01000157">
    <property type="protein sequence ID" value="CBI00631.1"/>
    <property type="molecule type" value="Genomic_DNA"/>
</dbReference>
<keyword evidence="1" id="KW-1133">Transmembrane helix</keyword>
<organism evidence="2">
    <name type="scientific">mine drainage metagenome</name>
    <dbReference type="NCBI Taxonomy" id="410659"/>
    <lineage>
        <taxon>unclassified sequences</taxon>
        <taxon>metagenomes</taxon>
        <taxon>ecological metagenomes</taxon>
    </lineage>
</organism>
<keyword evidence="1" id="KW-0812">Transmembrane</keyword>
<protein>
    <submittedName>
        <fullName evidence="2">Uncharacterized protein</fullName>
    </submittedName>
</protein>
<proteinExistence type="predicted"/>
<gene>
    <name evidence="2" type="ORF">CARN3_0180</name>
</gene>
<comment type="caution">
    <text evidence="2">The sequence shown here is derived from an EMBL/GenBank/DDBJ whole genome shotgun (WGS) entry which is preliminary data.</text>
</comment>
<sequence length="168" mass="19274">MTLLDAPRYDAARSRRRMQWTLGTLGGVFLLFLATWLVVGHPVEAPWNWYNYWMAQRVTNQFLATVERNDLAAAYGIWNHDPNWQQHPARYATYPFSRFQQDWGSDSMQNDYGAFNSHHIIAARTWGTAVVVAALINGRKSKPLFLAYDRKAHTLGYSPVELTLPASN</sequence>
<keyword evidence="1" id="KW-0472">Membrane</keyword>
<accession>E6Q0C2</accession>
<name>E6Q0C2_9ZZZZ</name>
<feature type="transmembrane region" description="Helical" evidence="1">
    <location>
        <begin position="117"/>
        <end position="136"/>
    </location>
</feature>
<feature type="transmembrane region" description="Helical" evidence="1">
    <location>
        <begin position="20"/>
        <end position="39"/>
    </location>
</feature>
<dbReference type="AlphaFoldDB" id="E6Q0C2"/>
<evidence type="ECO:0000256" key="1">
    <source>
        <dbReference type="SAM" id="Phobius"/>
    </source>
</evidence>
<evidence type="ECO:0000313" key="2">
    <source>
        <dbReference type="EMBL" id="CBI00631.1"/>
    </source>
</evidence>